<dbReference type="AlphaFoldDB" id="A0AAD7SUC1"/>
<evidence type="ECO:0000313" key="2">
    <source>
        <dbReference type="Proteomes" id="UP001221898"/>
    </source>
</evidence>
<keyword evidence="2" id="KW-1185">Reference proteome</keyword>
<sequence>MRTSQQRKRGQPGLVSNMAGEPRQLAVDVVRCAVLWKKALPKLTQGNRISSGVITSGHPTVEKTSGSAEDSAAVKICVDLQPILAAAMEPEEVKERSHCGSDSNNNVGLRLMQTLEQQQRAQLGKKSLSLGSCRLEVPWSVKHASFPPVTKPSDKFRSRSDYTGISASHTSLPLIDISELLASSSKQNRASETVPPLPRILLQRSSSLADGNRTSESTAPQCKEISLYSTEQLLQRVKAQVRERERRRKNERGVLGCPDPLFLAGTLKSLKEELIHPPGLDTECPETQPTKYQRTRPAMIERGLQCPPLPPERVRQPVTLSLCKRNISLAPWVQHDQDTQH</sequence>
<comment type="caution">
    <text evidence="1">The sequence shown here is derived from an EMBL/GenBank/DDBJ whole genome shotgun (WGS) entry which is preliminary data.</text>
</comment>
<proteinExistence type="predicted"/>
<organism evidence="1 2">
    <name type="scientific">Aldrovandia affinis</name>
    <dbReference type="NCBI Taxonomy" id="143900"/>
    <lineage>
        <taxon>Eukaryota</taxon>
        <taxon>Metazoa</taxon>
        <taxon>Chordata</taxon>
        <taxon>Craniata</taxon>
        <taxon>Vertebrata</taxon>
        <taxon>Euteleostomi</taxon>
        <taxon>Actinopterygii</taxon>
        <taxon>Neopterygii</taxon>
        <taxon>Teleostei</taxon>
        <taxon>Notacanthiformes</taxon>
        <taxon>Halosauridae</taxon>
        <taxon>Aldrovandia</taxon>
    </lineage>
</organism>
<dbReference type="Proteomes" id="UP001221898">
    <property type="component" value="Unassembled WGS sequence"/>
</dbReference>
<reference evidence="1" key="1">
    <citation type="journal article" date="2023" name="Science">
        <title>Genome structures resolve the early diversification of teleost fishes.</title>
        <authorList>
            <person name="Parey E."/>
            <person name="Louis A."/>
            <person name="Montfort J."/>
            <person name="Bouchez O."/>
            <person name="Roques C."/>
            <person name="Iampietro C."/>
            <person name="Lluch J."/>
            <person name="Castinel A."/>
            <person name="Donnadieu C."/>
            <person name="Desvignes T."/>
            <person name="Floi Bucao C."/>
            <person name="Jouanno E."/>
            <person name="Wen M."/>
            <person name="Mejri S."/>
            <person name="Dirks R."/>
            <person name="Jansen H."/>
            <person name="Henkel C."/>
            <person name="Chen W.J."/>
            <person name="Zahm M."/>
            <person name="Cabau C."/>
            <person name="Klopp C."/>
            <person name="Thompson A.W."/>
            <person name="Robinson-Rechavi M."/>
            <person name="Braasch I."/>
            <person name="Lecointre G."/>
            <person name="Bobe J."/>
            <person name="Postlethwait J.H."/>
            <person name="Berthelot C."/>
            <person name="Roest Crollius H."/>
            <person name="Guiguen Y."/>
        </authorList>
    </citation>
    <scope>NUCLEOTIDE SEQUENCE</scope>
    <source>
        <strain evidence="1">NC1722</strain>
    </source>
</reference>
<protein>
    <submittedName>
        <fullName evidence="1">Uncharacterized protein</fullName>
    </submittedName>
</protein>
<evidence type="ECO:0000313" key="1">
    <source>
        <dbReference type="EMBL" id="KAJ8408337.1"/>
    </source>
</evidence>
<name>A0AAD7SUC1_9TELE</name>
<accession>A0AAD7SUC1</accession>
<dbReference type="EMBL" id="JAINUG010000035">
    <property type="protein sequence ID" value="KAJ8408337.1"/>
    <property type="molecule type" value="Genomic_DNA"/>
</dbReference>
<gene>
    <name evidence="1" type="ORF">AAFF_G00257510</name>
</gene>